<sequence length="82" mass="9208">MFPTIRLHKIDPFVWLRSYATRPGAWVMARLGIPANNTSTSSPMLTSSMNFLLLSSLHGPPDITAACHRFEILSDKIDVEKH</sequence>
<proteinExistence type="predicted"/>
<evidence type="ECO:0000313" key="1">
    <source>
        <dbReference type="EMBL" id="GFO37991.1"/>
    </source>
</evidence>
<dbReference type="EMBL" id="BLXT01007308">
    <property type="protein sequence ID" value="GFO37991.1"/>
    <property type="molecule type" value="Genomic_DNA"/>
</dbReference>
<reference evidence="1 2" key="1">
    <citation type="journal article" date="2021" name="Elife">
        <title>Chloroplast acquisition without the gene transfer in kleptoplastic sea slugs, Plakobranchus ocellatus.</title>
        <authorList>
            <person name="Maeda T."/>
            <person name="Takahashi S."/>
            <person name="Yoshida T."/>
            <person name="Shimamura S."/>
            <person name="Takaki Y."/>
            <person name="Nagai Y."/>
            <person name="Toyoda A."/>
            <person name="Suzuki Y."/>
            <person name="Arimoto A."/>
            <person name="Ishii H."/>
            <person name="Satoh N."/>
            <person name="Nishiyama T."/>
            <person name="Hasebe M."/>
            <person name="Maruyama T."/>
            <person name="Minagawa J."/>
            <person name="Obokata J."/>
            <person name="Shigenobu S."/>
        </authorList>
    </citation>
    <scope>NUCLEOTIDE SEQUENCE [LARGE SCALE GENOMIC DNA]</scope>
</reference>
<comment type="caution">
    <text evidence="1">The sequence shown here is derived from an EMBL/GenBank/DDBJ whole genome shotgun (WGS) entry which is preliminary data.</text>
</comment>
<accession>A0AAV4D1B1</accession>
<organism evidence="1 2">
    <name type="scientific">Plakobranchus ocellatus</name>
    <dbReference type="NCBI Taxonomy" id="259542"/>
    <lineage>
        <taxon>Eukaryota</taxon>
        <taxon>Metazoa</taxon>
        <taxon>Spiralia</taxon>
        <taxon>Lophotrochozoa</taxon>
        <taxon>Mollusca</taxon>
        <taxon>Gastropoda</taxon>
        <taxon>Heterobranchia</taxon>
        <taxon>Euthyneura</taxon>
        <taxon>Panpulmonata</taxon>
        <taxon>Sacoglossa</taxon>
        <taxon>Placobranchoidea</taxon>
        <taxon>Plakobranchidae</taxon>
        <taxon>Plakobranchus</taxon>
    </lineage>
</organism>
<dbReference type="Proteomes" id="UP000735302">
    <property type="component" value="Unassembled WGS sequence"/>
</dbReference>
<keyword evidence="2" id="KW-1185">Reference proteome</keyword>
<name>A0AAV4D1B1_9GAST</name>
<dbReference type="AlphaFoldDB" id="A0AAV4D1B1"/>
<gene>
    <name evidence="1" type="ORF">PoB_006449600</name>
</gene>
<evidence type="ECO:0000313" key="2">
    <source>
        <dbReference type="Proteomes" id="UP000735302"/>
    </source>
</evidence>
<protein>
    <submittedName>
        <fullName evidence="1">Uncharacterized protein</fullName>
    </submittedName>
</protein>